<dbReference type="RefSeq" id="WP_139517462.1">
    <property type="nucleotide sequence ID" value="NZ_CP040896.1"/>
</dbReference>
<dbReference type="EMBL" id="CP040896">
    <property type="protein sequence ID" value="QDA62231.1"/>
    <property type="molecule type" value="Genomic_DNA"/>
</dbReference>
<dbReference type="AlphaFoldDB" id="A0A5B8A4N7"/>
<proteinExistence type="predicted"/>
<protein>
    <submittedName>
        <fullName evidence="1">Uncharacterized protein</fullName>
    </submittedName>
</protein>
<gene>
    <name evidence="1" type="ORF">FHG12_19950</name>
</gene>
<name>A0A5B8A4N7_9BACT</name>
<dbReference type="KEGG" id="hyj:FHG12_19950"/>
<evidence type="ECO:0000313" key="2">
    <source>
        <dbReference type="Proteomes" id="UP000305398"/>
    </source>
</evidence>
<organism evidence="1 2">
    <name type="scientific">Hymenobacter jejuensis</name>
    <dbReference type="NCBI Taxonomy" id="2502781"/>
    <lineage>
        <taxon>Bacteria</taxon>
        <taxon>Pseudomonadati</taxon>
        <taxon>Bacteroidota</taxon>
        <taxon>Cytophagia</taxon>
        <taxon>Cytophagales</taxon>
        <taxon>Hymenobacteraceae</taxon>
        <taxon>Hymenobacter</taxon>
    </lineage>
</organism>
<dbReference type="Proteomes" id="UP000305398">
    <property type="component" value="Chromosome"/>
</dbReference>
<sequence length="238" mass="26812">MKSRYTLLISSIGLISACQQQPERSSPGTAKSVPLEQASSCACPADVPVSELKPDTLFAFSNGQVASVCGSKETIENRVLYSEFAVSSCQSSKVLHYWDLREQCQLVFQNDTLSVNTLKYLPVGKNFKYEFVPFKIYLFFPKQDQVGQTAFLNHNLRSYSTEEQAQVLRAFEKMTGKKEGQKIDIANQLFVAALSGNLQALSYFRKLKADFPIGEETSKEYFALERLLRDWQQDAVAK</sequence>
<dbReference type="PROSITE" id="PS51257">
    <property type="entry name" value="PROKAR_LIPOPROTEIN"/>
    <property type="match status" value="1"/>
</dbReference>
<accession>A0A5B8A4N7</accession>
<evidence type="ECO:0000313" key="1">
    <source>
        <dbReference type="EMBL" id="QDA62231.1"/>
    </source>
</evidence>
<reference evidence="1 2" key="1">
    <citation type="submission" date="2019-06" db="EMBL/GenBank/DDBJ databases">
        <authorList>
            <person name="Srinivasan S."/>
        </authorList>
    </citation>
    <scope>NUCLEOTIDE SEQUENCE [LARGE SCALE GENOMIC DNA]</scope>
    <source>
        <strain evidence="1 2">17J68-5</strain>
    </source>
</reference>
<dbReference type="OrthoDB" id="1347096at2"/>
<keyword evidence="2" id="KW-1185">Reference proteome</keyword>